<dbReference type="PANTHER" id="PTHR13936">
    <property type="entry name" value="PROFILIN"/>
    <property type="match status" value="1"/>
</dbReference>
<dbReference type="Gene3D" id="3.30.450.30">
    <property type="entry name" value="Dynein light chain 2a, cytoplasmic"/>
    <property type="match status" value="1"/>
</dbReference>
<protein>
    <recommendedName>
        <fullName evidence="5">Profilin</fullName>
    </recommendedName>
</protein>
<comment type="subcellular location">
    <subcellularLocation>
        <location evidence="1">Cytoplasm</location>
        <location evidence="1">Cytoskeleton</location>
    </subcellularLocation>
</comment>
<evidence type="ECO:0000256" key="1">
    <source>
        <dbReference type="ARBA" id="ARBA00004245"/>
    </source>
</evidence>
<dbReference type="AlphaFoldDB" id="A0A9Q1I360"/>
<name>A0A9Q1I360_CONCO</name>
<reference evidence="6" key="1">
    <citation type="journal article" date="2023" name="Science">
        <title>Genome structures resolve the early diversification of teleost fishes.</title>
        <authorList>
            <person name="Parey E."/>
            <person name="Louis A."/>
            <person name="Montfort J."/>
            <person name="Bouchez O."/>
            <person name="Roques C."/>
            <person name="Iampietro C."/>
            <person name="Lluch J."/>
            <person name="Castinel A."/>
            <person name="Donnadieu C."/>
            <person name="Desvignes T."/>
            <person name="Floi Bucao C."/>
            <person name="Jouanno E."/>
            <person name="Wen M."/>
            <person name="Mejri S."/>
            <person name="Dirks R."/>
            <person name="Jansen H."/>
            <person name="Henkel C."/>
            <person name="Chen W.J."/>
            <person name="Zahm M."/>
            <person name="Cabau C."/>
            <person name="Klopp C."/>
            <person name="Thompson A.W."/>
            <person name="Robinson-Rechavi M."/>
            <person name="Braasch I."/>
            <person name="Lecointre G."/>
            <person name="Bobe J."/>
            <person name="Postlethwait J.H."/>
            <person name="Berthelot C."/>
            <person name="Roest Crollius H."/>
            <person name="Guiguen Y."/>
        </authorList>
    </citation>
    <scope>NUCLEOTIDE SEQUENCE</scope>
    <source>
        <strain evidence="6">Concon-B</strain>
    </source>
</reference>
<evidence type="ECO:0000256" key="2">
    <source>
        <dbReference type="ARBA" id="ARBA00010058"/>
    </source>
</evidence>
<dbReference type="GO" id="GO:0003779">
    <property type="term" value="F:actin binding"/>
    <property type="evidence" value="ECO:0007669"/>
    <property type="project" value="UniProtKB-KW"/>
</dbReference>
<evidence type="ECO:0000313" key="6">
    <source>
        <dbReference type="EMBL" id="KAJ8281907.1"/>
    </source>
</evidence>
<keyword evidence="3" id="KW-0963">Cytoplasm</keyword>
<dbReference type="InterPro" id="IPR005455">
    <property type="entry name" value="PFN_euk"/>
</dbReference>
<organism evidence="6 7">
    <name type="scientific">Conger conger</name>
    <name type="common">Conger eel</name>
    <name type="synonym">Muraena conger</name>
    <dbReference type="NCBI Taxonomy" id="82655"/>
    <lineage>
        <taxon>Eukaryota</taxon>
        <taxon>Metazoa</taxon>
        <taxon>Chordata</taxon>
        <taxon>Craniata</taxon>
        <taxon>Vertebrata</taxon>
        <taxon>Euteleostomi</taxon>
        <taxon>Actinopterygii</taxon>
        <taxon>Neopterygii</taxon>
        <taxon>Teleostei</taxon>
        <taxon>Anguilliformes</taxon>
        <taxon>Congridae</taxon>
        <taxon>Conger</taxon>
    </lineage>
</organism>
<comment type="caution">
    <text evidence="6">The sequence shown here is derived from an EMBL/GenBank/DDBJ whole genome shotgun (WGS) entry which is preliminary data.</text>
</comment>
<dbReference type="GO" id="GO:0005856">
    <property type="term" value="C:cytoskeleton"/>
    <property type="evidence" value="ECO:0007669"/>
    <property type="project" value="UniProtKB-SubCell"/>
</dbReference>
<evidence type="ECO:0000313" key="7">
    <source>
        <dbReference type="Proteomes" id="UP001152803"/>
    </source>
</evidence>
<dbReference type="InterPro" id="IPR036140">
    <property type="entry name" value="PFN_sf"/>
</dbReference>
<accession>A0A9Q1I360</accession>
<keyword evidence="5" id="KW-0009">Actin-binding</keyword>
<dbReference type="SMART" id="SM00392">
    <property type="entry name" value="PROF"/>
    <property type="match status" value="1"/>
</dbReference>
<dbReference type="GO" id="GO:0005737">
    <property type="term" value="C:cytoplasm"/>
    <property type="evidence" value="ECO:0007669"/>
    <property type="project" value="TreeGrafter"/>
</dbReference>
<dbReference type="SUPFAM" id="SSF55770">
    <property type="entry name" value="Profilin (actin-binding protein)"/>
    <property type="match status" value="1"/>
</dbReference>
<proteinExistence type="inferred from homology"/>
<dbReference type="OrthoDB" id="421374at2759"/>
<dbReference type="Proteomes" id="UP001152803">
    <property type="component" value="Unassembled WGS sequence"/>
</dbReference>
<dbReference type="EMBL" id="JAFJMO010000003">
    <property type="protein sequence ID" value="KAJ8281907.1"/>
    <property type="molecule type" value="Genomic_DNA"/>
</dbReference>
<dbReference type="Pfam" id="PF00235">
    <property type="entry name" value="Profilin"/>
    <property type="match status" value="1"/>
</dbReference>
<sequence>MLVSGGKRRASETRTVLSGQIKNRQKTTPIMSWDAYITSLMDDETMDAAIVGCESGKESVWASSKCGTLSCITPDEIRKISCNDHSPMFSSGATLGGVKCTLLRDKLHVEDDNTMDLRSKASDQDQDTYNICISKSNKALVIVKGKKNVHGGKMNVKAFDMAKHLKKSGY</sequence>
<evidence type="ECO:0000256" key="3">
    <source>
        <dbReference type="ARBA" id="ARBA00022490"/>
    </source>
</evidence>
<dbReference type="CDD" id="cd00148">
    <property type="entry name" value="PROF"/>
    <property type="match status" value="1"/>
</dbReference>
<dbReference type="GO" id="GO:0030833">
    <property type="term" value="P:regulation of actin filament polymerization"/>
    <property type="evidence" value="ECO:0007669"/>
    <property type="project" value="TreeGrafter"/>
</dbReference>
<keyword evidence="4" id="KW-0206">Cytoskeleton</keyword>
<dbReference type="PRINTS" id="PR01639">
    <property type="entry name" value="PROFILINMAML"/>
</dbReference>
<dbReference type="InterPro" id="IPR048278">
    <property type="entry name" value="PFN"/>
</dbReference>
<evidence type="ECO:0000256" key="5">
    <source>
        <dbReference type="RuleBase" id="RU003909"/>
    </source>
</evidence>
<dbReference type="GO" id="GO:0032233">
    <property type="term" value="P:positive regulation of actin filament bundle assembly"/>
    <property type="evidence" value="ECO:0007669"/>
    <property type="project" value="TreeGrafter"/>
</dbReference>
<dbReference type="InterPro" id="IPR005454">
    <property type="entry name" value="Profilin1/2/3_vertebrate"/>
</dbReference>
<keyword evidence="7" id="KW-1185">Reference proteome</keyword>
<evidence type="ECO:0000256" key="4">
    <source>
        <dbReference type="ARBA" id="ARBA00023212"/>
    </source>
</evidence>
<comment type="similarity">
    <text evidence="2 5">Belongs to the profilin family.</text>
</comment>
<dbReference type="GO" id="GO:0030036">
    <property type="term" value="P:actin cytoskeleton organization"/>
    <property type="evidence" value="ECO:0007669"/>
    <property type="project" value="InterPro"/>
</dbReference>
<dbReference type="PANTHER" id="PTHR13936:SF17">
    <property type="entry name" value="PROFILIN"/>
    <property type="match status" value="1"/>
</dbReference>
<gene>
    <name evidence="6" type="ORF">COCON_G00044260</name>
</gene>